<dbReference type="SMART" id="SM01005">
    <property type="entry name" value="Ala_racemase_C"/>
    <property type="match status" value="1"/>
</dbReference>
<feature type="domain" description="Alanine racemase C-terminal" evidence="5">
    <location>
        <begin position="235"/>
        <end position="364"/>
    </location>
</feature>
<organism evidence="6 7">
    <name type="scientific">Conexibacter stalactiti</name>
    <dbReference type="NCBI Taxonomy" id="1940611"/>
    <lineage>
        <taxon>Bacteria</taxon>
        <taxon>Bacillati</taxon>
        <taxon>Actinomycetota</taxon>
        <taxon>Thermoleophilia</taxon>
        <taxon>Solirubrobacterales</taxon>
        <taxon>Conexibacteraceae</taxon>
        <taxon>Conexibacter</taxon>
    </lineage>
</organism>
<dbReference type="SUPFAM" id="SSF50621">
    <property type="entry name" value="Alanine racemase C-terminal domain-like"/>
    <property type="match status" value="1"/>
</dbReference>
<keyword evidence="3 4" id="KW-0413">Isomerase</keyword>
<dbReference type="CDD" id="cd00430">
    <property type="entry name" value="PLPDE_III_AR"/>
    <property type="match status" value="1"/>
</dbReference>
<feature type="active site" description="Proton acceptor; specific for L-alanine" evidence="4">
    <location>
        <position position="256"/>
    </location>
</feature>
<dbReference type="InterPro" id="IPR009006">
    <property type="entry name" value="Ala_racemase/Decarboxylase_C"/>
</dbReference>
<reference evidence="7" key="1">
    <citation type="submission" date="2023-07" db="EMBL/GenBank/DDBJ databases">
        <title>Conexibacter stalactiti sp. nov., isolated from stalactites in a lava cave and emended description of the genus Conexibacter.</title>
        <authorList>
            <person name="Lee S.D."/>
        </authorList>
    </citation>
    <scope>NUCLEOTIDE SEQUENCE [LARGE SCALE GENOMIC DNA]</scope>
    <source>
        <strain evidence="7">KCTC 39840</strain>
    </source>
</reference>
<dbReference type="EMBL" id="JAWSTH010000002">
    <property type="protein sequence ID" value="MDW5593067.1"/>
    <property type="molecule type" value="Genomic_DNA"/>
</dbReference>
<protein>
    <recommendedName>
        <fullName evidence="4">Alanine racemase</fullName>
        <ecNumber evidence="4">5.1.1.1</ecNumber>
    </recommendedName>
</protein>
<reference evidence="6 7" key="2">
    <citation type="submission" date="2023-10" db="EMBL/GenBank/DDBJ databases">
        <authorList>
            <person name="Han X.F."/>
        </authorList>
    </citation>
    <scope>NUCLEOTIDE SEQUENCE [LARGE SCALE GENOMIC DNA]</scope>
    <source>
        <strain evidence="6 7">KCTC 39840</strain>
    </source>
</reference>
<evidence type="ECO:0000256" key="1">
    <source>
        <dbReference type="ARBA" id="ARBA00001933"/>
    </source>
</evidence>
<evidence type="ECO:0000256" key="3">
    <source>
        <dbReference type="ARBA" id="ARBA00023235"/>
    </source>
</evidence>
<dbReference type="InterPro" id="IPR020622">
    <property type="entry name" value="Ala_racemase_pyridoxalP-BS"/>
</dbReference>
<evidence type="ECO:0000313" key="7">
    <source>
        <dbReference type="Proteomes" id="UP001284601"/>
    </source>
</evidence>
<accession>A0ABU4HIH1</accession>
<dbReference type="PRINTS" id="PR00992">
    <property type="entry name" value="ALARACEMASE"/>
</dbReference>
<keyword evidence="2 4" id="KW-0663">Pyridoxal phosphate</keyword>
<dbReference type="Pfam" id="PF01168">
    <property type="entry name" value="Ala_racemase_N"/>
    <property type="match status" value="1"/>
</dbReference>
<dbReference type="InterPro" id="IPR000821">
    <property type="entry name" value="Ala_racemase"/>
</dbReference>
<dbReference type="GO" id="GO:0008784">
    <property type="term" value="F:alanine racemase activity"/>
    <property type="evidence" value="ECO:0007669"/>
    <property type="project" value="UniProtKB-EC"/>
</dbReference>
<name>A0ABU4HIH1_9ACTN</name>
<comment type="function">
    <text evidence="4">Catalyzes the interconversion of L-alanine and D-alanine. May also act on other amino acids.</text>
</comment>
<comment type="caution">
    <text evidence="6">The sequence shown here is derived from an EMBL/GenBank/DDBJ whole genome shotgun (WGS) entry which is preliminary data.</text>
</comment>
<dbReference type="InterPro" id="IPR001608">
    <property type="entry name" value="Ala_racemase_N"/>
</dbReference>
<dbReference type="InterPro" id="IPR029066">
    <property type="entry name" value="PLP-binding_barrel"/>
</dbReference>
<gene>
    <name evidence="6" type="primary">alr</name>
    <name evidence="6" type="ORF">R7226_01870</name>
</gene>
<comment type="cofactor">
    <cofactor evidence="1 4">
        <name>pyridoxal 5'-phosphate</name>
        <dbReference type="ChEBI" id="CHEBI:597326"/>
    </cofactor>
</comment>
<dbReference type="Gene3D" id="3.20.20.10">
    <property type="entry name" value="Alanine racemase"/>
    <property type="match status" value="1"/>
</dbReference>
<dbReference type="PROSITE" id="PS00395">
    <property type="entry name" value="ALANINE_RACEMASE"/>
    <property type="match status" value="1"/>
</dbReference>
<evidence type="ECO:0000256" key="4">
    <source>
        <dbReference type="HAMAP-Rule" id="MF_01201"/>
    </source>
</evidence>
<dbReference type="PANTHER" id="PTHR30511:SF0">
    <property type="entry name" value="ALANINE RACEMASE, CATABOLIC-RELATED"/>
    <property type="match status" value="1"/>
</dbReference>
<evidence type="ECO:0000256" key="2">
    <source>
        <dbReference type="ARBA" id="ARBA00022898"/>
    </source>
</evidence>
<feature type="modified residue" description="N6-(pyridoxal phosphate)lysine" evidence="4">
    <location>
        <position position="30"/>
    </location>
</feature>
<evidence type="ECO:0000259" key="5">
    <source>
        <dbReference type="SMART" id="SM01005"/>
    </source>
</evidence>
<feature type="active site" description="Proton acceptor; specific for D-alanine" evidence="4">
    <location>
        <position position="30"/>
    </location>
</feature>
<sequence length="371" mass="39329">MHIDLDAIERNCATIRAATGPLVELCAVVKADAYGHGAPAVAHAALAGGASRLAVATVDEAEELRNAGVTAPVLLLGPLTSDEIPRALRARVEVVAWRAEFLETVLGLRSVSAEPLAIHVKLDVGMGRLGVREADALEALARQIVATPALRLAGAMTHLPCADEDPERSRAQVRAFRTFGARLKSFAPDVVLHAANSAATLSLHESRLDMVRCGVALYGLDPFGRDPAHHGLRPALELCSYVAALKPIAPGESVGYGGQFVAAEPGWIATIPIGYGDGWRRAFSGRTDVLIAGCRYPIVGRVSMDSLTVDVGPGTPRIAEGDKAVLLGADGDERISAEELARRVDTINYEITTALSRRPTRNYHRGLIDVV</sequence>
<dbReference type="NCBIfam" id="TIGR00492">
    <property type="entry name" value="alr"/>
    <property type="match status" value="1"/>
</dbReference>
<dbReference type="InterPro" id="IPR011079">
    <property type="entry name" value="Ala_racemase_C"/>
</dbReference>
<dbReference type="SUPFAM" id="SSF51419">
    <property type="entry name" value="PLP-binding barrel"/>
    <property type="match status" value="1"/>
</dbReference>
<dbReference type="EC" id="5.1.1.1" evidence="4"/>
<comment type="pathway">
    <text evidence="4">Amino-acid biosynthesis; D-alanine biosynthesis; D-alanine from L-alanine: step 1/1.</text>
</comment>
<comment type="similarity">
    <text evidence="4">Belongs to the alanine racemase family.</text>
</comment>
<dbReference type="PANTHER" id="PTHR30511">
    <property type="entry name" value="ALANINE RACEMASE"/>
    <property type="match status" value="1"/>
</dbReference>
<dbReference type="Proteomes" id="UP001284601">
    <property type="component" value="Unassembled WGS sequence"/>
</dbReference>
<feature type="binding site" evidence="4">
    <location>
        <position position="304"/>
    </location>
    <ligand>
        <name>substrate</name>
    </ligand>
</feature>
<keyword evidence="7" id="KW-1185">Reference proteome</keyword>
<feature type="binding site" evidence="4">
    <location>
        <position position="128"/>
    </location>
    <ligand>
        <name>substrate</name>
    </ligand>
</feature>
<dbReference type="Gene3D" id="2.40.37.10">
    <property type="entry name" value="Lyase, Ornithine Decarboxylase, Chain A, domain 1"/>
    <property type="match status" value="1"/>
</dbReference>
<comment type="catalytic activity">
    <reaction evidence="4">
        <text>L-alanine = D-alanine</text>
        <dbReference type="Rhea" id="RHEA:20249"/>
        <dbReference type="ChEBI" id="CHEBI:57416"/>
        <dbReference type="ChEBI" id="CHEBI:57972"/>
        <dbReference type="EC" id="5.1.1.1"/>
    </reaction>
</comment>
<proteinExistence type="inferred from homology"/>
<dbReference type="Pfam" id="PF00842">
    <property type="entry name" value="Ala_racemase_C"/>
    <property type="match status" value="1"/>
</dbReference>
<dbReference type="HAMAP" id="MF_01201">
    <property type="entry name" value="Ala_racemase"/>
    <property type="match status" value="1"/>
</dbReference>
<dbReference type="RefSeq" id="WP_318595330.1">
    <property type="nucleotide sequence ID" value="NZ_JAWSTH010000002.1"/>
</dbReference>
<evidence type="ECO:0000313" key="6">
    <source>
        <dbReference type="EMBL" id="MDW5593067.1"/>
    </source>
</evidence>